<dbReference type="SMART" id="SM00702">
    <property type="entry name" value="P4Hc"/>
    <property type="match status" value="1"/>
</dbReference>
<dbReference type="InterPro" id="IPR044862">
    <property type="entry name" value="Pro_4_hyd_alph_FE2OG_OXY"/>
</dbReference>
<accession>A0A8H5CYT6</accession>
<dbReference type="AlphaFoldDB" id="A0A8H5CYT6"/>
<comment type="cofactor">
    <cofactor evidence="1">
        <name>L-ascorbate</name>
        <dbReference type="ChEBI" id="CHEBI:38290"/>
    </cofactor>
</comment>
<dbReference type="PANTHER" id="PTHR10869">
    <property type="entry name" value="PROLYL 4-HYDROXYLASE ALPHA SUBUNIT"/>
    <property type="match status" value="1"/>
</dbReference>
<dbReference type="GO" id="GO:0005783">
    <property type="term" value="C:endoplasmic reticulum"/>
    <property type="evidence" value="ECO:0007669"/>
    <property type="project" value="TreeGrafter"/>
</dbReference>
<keyword evidence="5" id="KW-0408">Iron</keyword>
<dbReference type="GO" id="GO:0004656">
    <property type="term" value="F:procollagen-proline 4-dioxygenase activity"/>
    <property type="evidence" value="ECO:0007669"/>
    <property type="project" value="TreeGrafter"/>
</dbReference>
<feature type="domain" description="Fe2OG dioxygenase" evidence="6">
    <location>
        <begin position="126"/>
        <end position="228"/>
    </location>
</feature>
<dbReference type="InterPro" id="IPR045054">
    <property type="entry name" value="P4HA-like"/>
</dbReference>
<dbReference type="SUPFAM" id="SSF51197">
    <property type="entry name" value="Clavaminate synthase-like"/>
    <property type="match status" value="1"/>
</dbReference>
<evidence type="ECO:0000256" key="5">
    <source>
        <dbReference type="ARBA" id="ARBA00023004"/>
    </source>
</evidence>
<dbReference type="PANTHER" id="PTHR10869:SF241">
    <property type="entry name" value="FE2OG DIOXYGENASE DOMAIN-CONTAINING PROTEIN"/>
    <property type="match status" value="1"/>
</dbReference>
<keyword evidence="4" id="KW-0560">Oxidoreductase</keyword>
<evidence type="ECO:0000256" key="3">
    <source>
        <dbReference type="ARBA" id="ARBA00022964"/>
    </source>
</evidence>
<evidence type="ECO:0000313" key="7">
    <source>
        <dbReference type="EMBL" id="KAF5350088.1"/>
    </source>
</evidence>
<keyword evidence="2" id="KW-0479">Metal-binding</keyword>
<keyword evidence="3" id="KW-0223">Dioxygenase</keyword>
<dbReference type="GO" id="GO:0005506">
    <property type="term" value="F:iron ion binding"/>
    <property type="evidence" value="ECO:0007669"/>
    <property type="project" value="InterPro"/>
</dbReference>
<dbReference type="Pfam" id="PF13640">
    <property type="entry name" value="2OG-FeII_Oxy_3"/>
    <property type="match status" value="1"/>
</dbReference>
<keyword evidence="8" id="KW-1185">Reference proteome</keyword>
<protein>
    <recommendedName>
        <fullName evidence="6">Fe2OG dioxygenase domain-containing protein</fullName>
    </recommendedName>
</protein>
<dbReference type="Proteomes" id="UP000559027">
    <property type="component" value="Unassembled WGS sequence"/>
</dbReference>
<dbReference type="EMBL" id="JAACJO010000015">
    <property type="protein sequence ID" value="KAF5350088.1"/>
    <property type="molecule type" value="Genomic_DNA"/>
</dbReference>
<name>A0A8H5CYT6_9AGAR</name>
<dbReference type="Gene3D" id="2.60.120.620">
    <property type="entry name" value="q2cbj1_9rhob like domain"/>
    <property type="match status" value="1"/>
</dbReference>
<evidence type="ECO:0000256" key="1">
    <source>
        <dbReference type="ARBA" id="ARBA00001961"/>
    </source>
</evidence>
<dbReference type="InterPro" id="IPR005123">
    <property type="entry name" value="Oxoglu/Fe-dep_dioxygenase_dom"/>
</dbReference>
<sequence length="238" mass="27001">MQTTNVHPVLDFSDTPLPEYSHSYCKVIDDVFTPDECAELIALAESDAKWAQAAVHYGLGPSQNYVDTSYRNSERILRFDDKAAEKLFQKLLPYIPELKELKAGNPYSSKIVGAQVLKHFNLKLCGLNERLSFLRYGPGNYFRSHCDGMLELPDGRKSLVTVQIYLGDEGCEGGATRFWSANHGRHFDVDPKPGRVLIFQQKGLLHSGEDVVKGTKYTLRSDFMFVRERLEDEDIEMS</sequence>
<reference evidence="7 8" key="1">
    <citation type="journal article" date="2020" name="ISME J.">
        <title>Uncovering the hidden diversity of litter-decomposition mechanisms in mushroom-forming fungi.</title>
        <authorList>
            <person name="Floudas D."/>
            <person name="Bentzer J."/>
            <person name="Ahren D."/>
            <person name="Johansson T."/>
            <person name="Persson P."/>
            <person name="Tunlid A."/>
        </authorList>
    </citation>
    <scope>NUCLEOTIDE SEQUENCE [LARGE SCALE GENOMIC DNA]</scope>
    <source>
        <strain evidence="7 8">CBS 146.42</strain>
    </source>
</reference>
<evidence type="ECO:0000256" key="4">
    <source>
        <dbReference type="ARBA" id="ARBA00023002"/>
    </source>
</evidence>
<proteinExistence type="predicted"/>
<dbReference type="InterPro" id="IPR006620">
    <property type="entry name" value="Pro_4_hyd_alph"/>
</dbReference>
<organism evidence="7 8">
    <name type="scientific">Leucocoprinus leucothites</name>
    <dbReference type="NCBI Taxonomy" id="201217"/>
    <lineage>
        <taxon>Eukaryota</taxon>
        <taxon>Fungi</taxon>
        <taxon>Dikarya</taxon>
        <taxon>Basidiomycota</taxon>
        <taxon>Agaricomycotina</taxon>
        <taxon>Agaricomycetes</taxon>
        <taxon>Agaricomycetidae</taxon>
        <taxon>Agaricales</taxon>
        <taxon>Agaricineae</taxon>
        <taxon>Agaricaceae</taxon>
        <taxon>Leucocoprinus</taxon>
    </lineage>
</organism>
<evidence type="ECO:0000256" key="2">
    <source>
        <dbReference type="ARBA" id="ARBA00022723"/>
    </source>
</evidence>
<evidence type="ECO:0000313" key="8">
    <source>
        <dbReference type="Proteomes" id="UP000559027"/>
    </source>
</evidence>
<dbReference type="GO" id="GO:0031418">
    <property type="term" value="F:L-ascorbic acid binding"/>
    <property type="evidence" value="ECO:0007669"/>
    <property type="project" value="InterPro"/>
</dbReference>
<evidence type="ECO:0000259" key="6">
    <source>
        <dbReference type="PROSITE" id="PS51471"/>
    </source>
</evidence>
<gene>
    <name evidence="7" type="ORF">D9756_009251</name>
</gene>
<comment type="caution">
    <text evidence="7">The sequence shown here is derived from an EMBL/GenBank/DDBJ whole genome shotgun (WGS) entry which is preliminary data.</text>
</comment>
<dbReference type="OrthoDB" id="69177at2759"/>
<dbReference type="PROSITE" id="PS51471">
    <property type="entry name" value="FE2OG_OXY"/>
    <property type="match status" value="1"/>
</dbReference>